<dbReference type="CDD" id="cd00093">
    <property type="entry name" value="HTH_XRE"/>
    <property type="match status" value="1"/>
</dbReference>
<dbReference type="RefSeq" id="WP_220252755.1">
    <property type="nucleotide sequence ID" value="NZ_JAICCF010000004.1"/>
</dbReference>
<keyword evidence="3" id="KW-1185">Reference proteome</keyword>
<feature type="domain" description="HTH cro/C1-type" evidence="1">
    <location>
        <begin position="30"/>
        <end position="84"/>
    </location>
</feature>
<dbReference type="EMBL" id="JAICCF010000004">
    <property type="protein sequence ID" value="MBW8687444.1"/>
    <property type="molecule type" value="Genomic_DNA"/>
</dbReference>
<dbReference type="Gene3D" id="1.10.260.40">
    <property type="entry name" value="lambda repressor-like DNA-binding domains"/>
    <property type="match status" value="1"/>
</dbReference>
<organism evidence="2 3">
    <name type="scientific">Chitinophaga rhizophila</name>
    <dbReference type="NCBI Taxonomy" id="2866212"/>
    <lineage>
        <taxon>Bacteria</taxon>
        <taxon>Pseudomonadati</taxon>
        <taxon>Bacteroidota</taxon>
        <taxon>Chitinophagia</taxon>
        <taxon>Chitinophagales</taxon>
        <taxon>Chitinophagaceae</taxon>
        <taxon>Chitinophaga</taxon>
    </lineage>
</organism>
<accession>A0ABS7GID4</accession>
<proteinExistence type="predicted"/>
<reference evidence="2 3" key="1">
    <citation type="submission" date="2021-08" db="EMBL/GenBank/DDBJ databases">
        <title>The genome sequence of Chitinophaga sp. B61.</title>
        <authorList>
            <person name="Zhang X."/>
        </authorList>
    </citation>
    <scope>NUCLEOTIDE SEQUENCE [LARGE SCALE GENOMIC DNA]</scope>
    <source>
        <strain evidence="2 3">B61</strain>
    </source>
</reference>
<dbReference type="InterPro" id="IPR010982">
    <property type="entry name" value="Lambda_DNA-bd_dom_sf"/>
</dbReference>
<dbReference type="Proteomes" id="UP000812961">
    <property type="component" value="Unassembled WGS sequence"/>
</dbReference>
<dbReference type="SUPFAM" id="SSF47413">
    <property type="entry name" value="lambda repressor-like DNA-binding domains"/>
    <property type="match status" value="1"/>
</dbReference>
<protein>
    <submittedName>
        <fullName evidence="2">Helix-turn-helix domain-containing protein</fullName>
    </submittedName>
</protein>
<evidence type="ECO:0000313" key="2">
    <source>
        <dbReference type="EMBL" id="MBW8687444.1"/>
    </source>
</evidence>
<name>A0ABS7GID4_9BACT</name>
<dbReference type="PROSITE" id="PS50943">
    <property type="entry name" value="HTH_CROC1"/>
    <property type="match status" value="1"/>
</dbReference>
<gene>
    <name evidence="2" type="ORF">K1Y79_24115</name>
</gene>
<dbReference type="InterPro" id="IPR001387">
    <property type="entry name" value="Cro/C1-type_HTH"/>
</dbReference>
<dbReference type="Pfam" id="PF01381">
    <property type="entry name" value="HTH_3"/>
    <property type="match status" value="1"/>
</dbReference>
<dbReference type="SMART" id="SM00530">
    <property type="entry name" value="HTH_XRE"/>
    <property type="match status" value="1"/>
</dbReference>
<comment type="caution">
    <text evidence="2">The sequence shown here is derived from an EMBL/GenBank/DDBJ whole genome shotgun (WGS) entry which is preliminary data.</text>
</comment>
<evidence type="ECO:0000313" key="3">
    <source>
        <dbReference type="Proteomes" id="UP000812961"/>
    </source>
</evidence>
<sequence length="143" mass="16017">MSEIFEDAMQAVPPHAQERATISFDIIDRIEAVLEMKGMSQNELAAALGMPASEISKWMRGTYNFDVETIAKINIALGIKVLEIPRGRYRRQMNGLLHHLYATVVPLGSITPVKDTEVNGLRALFHRMKSGQMLSLPLILKKN</sequence>
<evidence type="ECO:0000259" key="1">
    <source>
        <dbReference type="PROSITE" id="PS50943"/>
    </source>
</evidence>